<dbReference type="OrthoDB" id="5823731at2759"/>
<keyword evidence="1" id="KW-0472">Membrane</keyword>
<accession>A0A498SI20</accession>
<keyword evidence="1" id="KW-0812">Transmembrane</keyword>
<evidence type="ECO:0000313" key="3">
    <source>
        <dbReference type="Proteomes" id="UP000276991"/>
    </source>
</evidence>
<name>A0A498SI20_ACAVI</name>
<reference evidence="2 3" key="1">
    <citation type="submission" date="2018-08" db="EMBL/GenBank/DDBJ databases">
        <authorList>
            <person name="Laetsch R D."/>
            <person name="Stevens L."/>
            <person name="Kumar S."/>
            <person name="Blaxter L. M."/>
        </authorList>
    </citation>
    <scope>NUCLEOTIDE SEQUENCE [LARGE SCALE GENOMIC DNA]</scope>
</reference>
<dbReference type="PANTHER" id="PTHR37446:SF1">
    <property type="entry name" value="CLAUDIN"/>
    <property type="match status" value="1"/>
</dbReference>
<feature type="transmembrane region" description="Helical" evidence="1">
    <location>
        <begin position="91"/>
        <end position="114"/>
    </location>
</feature>
<keyword evidence="1" id="KW-1133">Transmembrane helix</keyword>
<keyword evidence="3" id="KW-1185">Reference proteome</keyword>
<evidence type="ECO:0000256" key="1">
    <source>
        <dbReference type="SAM" id="Phobius"/>
    </source>
</evidence>
<dbReference type="Proteomes" id="UP000276991">
    <property type="component" value="Unassembled WGS sequence"/>
</dbReference>
<dbReference type="EMBL" id="UPTC01000376">
    <property type="protein sequence ID" value="VBB28284.1"/>
    <property type="molecule type" value="Genomic_DNA"/>
</dbReference>
<sequence>YKCQGWRSFSVVKGNEREAENYSMPEAMGLLWCTSFISENSLEIDYCHLWRNNKPKCDEIVTKLMIATLILEIGSLIWVAITFCACCCREFWIFLLPLAAFLATITLAIAIFIYTRNNKTAFDILNENKEAASETYHVNFFYSYYIAWAALSSAIICILVGALVKKLAHVCC</sequence>
<feature type="transmembrane region" description="Helical" evidence="1">
    <location>
        <begin position="60"/>
        <end position="84"/>
    </location>
</feature>
<dbReference type="AlphaFoldDB" id="A0A498SI20"/>
<dbReference type="Gene3D" id="1.20.140.150">
    <property type="match status" value="1"/>
</dbReference>
<gene>
    <name evidence="2" type="ORF">NAV_LOCUS3114</name>
</gene>
<evidence type="ECO:0000313" key="2">
    <source>
        <dbReference type="EMBL" id="VBB28284.1"/>
    </source>
</evidence>
<dbReference type="PANTHER" id="PTHR37446">
    <property type="entry name" value="CLAUDIN-LIKE IN CAENORHABDITIS"/>
    <property type="match status" value="1"/>
</dbReference>
<feature type="non-terminal residue" evidence="2">
    <location>
        <position position="1"/>
    </location>
</feature>
<feature type="transmembrane region" description="Helical" evidence="1">
    <location>
        <begin position="142"/>
        <end position="164"/>
    </location>
</feature>
<evidence type="ECO:0008006" key="4">
    <source>
        <dbReference type="Google" id="ProtNLM"/>
    </source>
</evidence>
<proteinExistence type="predicted"/>
<organism evidence="2 3">
    <name type="scientific">Acanthocheilonema viteae</name>
    <name type="common">Filarial nematode worm</name>
    <name type="synonym">Dipetalonema viteae</name>
    <dbReference type="NCBI Taxonomy" id="6277"/>
    <lineage>
        <taxon>Eukaryota</taxon>
        <taxon>Metazoa</taxon>
        <taxon>Ecdysozoa</taxon>
        <taxon>Nematoda</taxon>
        <taxon>Chromadorea</taxon>
        <taxon>Rhabditida</taxon>
        <taxon>Spirurina</taxon>
        <taxon>Spiruromorpha</taxon>
        <taxon>Filarioidea</taxon>
        <taxon>Onchocercidae</taxon>
        <taxon>Acanthocheilonema</taxon>
    </lineage>
</organism>
<protein>
    <recommendedName>
        <fullName evidence="4">Clc-like protein</fullName>
    </recommendedName>
</protein>